<gene>
    <name evidence="1" type="ordered locus">CLOST_1412</name>
</gene>
<sequence length="162" mass="19377">MYKLIKKIILLFLFIIIFSSIFYFAYAKQKIRSDVALHAVHSFLKTTDDFQYIEDSWSGRDKVWGDRYIVGVKFIDEEAIIYDYRYFWEYQSLVGPPRVILNNDSPKETLIPKHFKDYKEAQAKSYATKDDYENDILYEYTFNDYYKEVKVKGLISGIFNSK</sequence>
<reference evidence="2" key="1">
    <citation type="journal article" date="2010" name="BMC Genomics">
        <title>Clostridium sticklandii, a specialist in amino acid degradation:revisiting its metabolism through its genome sequence.</title>
        <authorList>
            <person name="Fonknechten N."/>
            <person name="Chaussonnerie S."/>
            <person name="Tricot S."/>
            <person name="Lajus A."/>
            <person name="Andreesen J.R."/>
            <person name="Perchat N."/>
            <person name="Pelletier E."/>
            <person name="Gouyvenoux M."/>
            <person name="Barbe V."/>
            <person name="Salanoubat M."/>
            <person name="Le Paslier D."/>
            <person name="Weissenbach J."/>
            <person name="Cohen G.N."/>
            <person name="Kreimeyer A."/>
        </authorList>
    </citation>
    <scope>NUCLEOTIDE SEQUENCE [LARGE SCALE GENOMIC DNA]</scope>
    <source>
        <strain evidence="2">ATCC 12662 / DSM 519 / JCM 1433 / CCUG 9281 / NCIMB 10654 / HF</strain>
    </source>
</reference>
<dbReference type="Proteomes" id="UP000007041">
    <property type="component" value="Chromosome"/>
</dbReference>
<dbReference type="BioCyc" id="CSTI499177:GJE9-1463-MONOMER"/>
<evidence type="ECO:0000313" key="2">
    <source>
        <dbReference type="Proteomes" id="UP000007041"/>
    </source>
</evidence>
<dbReference type="AlphaFoldDB" id="E3PRM8"/>
<dbReference type="EMBL" id="FP565809">
    <property type="protein sequence ID" value="CBH21532.1"/>
    <property type="molecule type" value="Genomic_DNA"/>
</dbReference>
<dbReference type="KEGG" id="cst:CLOST_1412"/>
<organism evidence="1 2">
    <name type="scientific">Acetoanaerobium sticklandii (strain ATCC 12662 / DSM 519 / JCM 1433 / CCUG 9281 / NCIMB 10654 / HF)</name>
    <name type="common">Clostridium sticklandii</name>
    <dbReference type="NCBI Taxonomy" id="499177"/>
    <lineage>
        <taxon>Bacteria</taxon>
        <taxon>Bacillati</taxon>
        <taxon>Bacillota</taxon>
        <taxon>Clostridia</taxon>
        <taxon>Peptostreptococcales</taxon>
        <taxon>Filifactoraceae</taxon>
        <taxon>Acetoanaerobium</taxon>
    </lineage>
</organism>
<accession>E3PRM8</accession>
<name>E3PRM8_ACESD</name>
<keyword evidence="2" id="KW-1185">Reference proteome</keyword>
<protein>
    <submittedName>
        <fullName evidence="1">Uncharacterized protein</fullName>
    </submittedName>
</protein>
<dbReference type="HOGENOM" id="CLU_1624297_0_0_9"/>
<evidence type="ECO:0000313" key="1">
    <source>
        <dbReference type="EMBL" id="CBH21532.1"/>
    </source>
</evidence>
<proteinExistence type="predicted"/>